<name>A0A9X0C9G7_9EURO</name>
<gene>
    <name evidence="1" type="ORF">N7463_002917</name>
</gene>
<evidence type="ECO:0000313" key="1">
    <source>
        <dbReference type="EMBL" id="KAJ5513365.1"/>
    </source>
</evidence>
<reference evidence="1" key="2">
    <citation type="journal article" date="2023" name="IMA Fungus">
        <title>Comparative genomic study of the Penicillium genus elucidates a diverse pangenome and 15 lateral gene transfer events.</title>
        <authorList>
            <person name="Petersen C."/>
            <person name="Sorensen T."/>
            <person name="Nielsen M.R."/>
            <person name="Sondergaard T.E."/>
            <person name="Sorensen J.L."/>
            <person name="Fitzpatrick D.A."/>
            <person name="Frisvad J.C."/>
            <person name="Nielsen K.L."/>
        </authorList>
    </citation>
    <scope>NUCLEOTIDE SEQUENCE</scope>
    <source>
        <strain evidence="1">IBT 29495</strain>
    </source>
</reference>
<keyword evidence="2" id="KW-1185">Reference proteome</keyword>
<dbReference type="AlphaFoldDB" id="A0A9X0C9G7"/>
<dbReference type="Proteomes" id="UP001149954">
    <property type="component" value="Unassembled WGS sequence"/>
</dbReference>
<comment type="caution">
    <text evidence="1">The sequence shown here is derived from an EMBL/GenBank/DDBJ whole genome shotgun (WGS) entry which is preliminary data.</text>
</comment>
<dbReference type="InterPro" id="IPR029068">
    <property type="entry name" value="Glyas_Bleomycin-R_OHBP_Dase"/>
</dbReference>
<evidence type="ECO:0000313" key="2">
    <source>
        <dbReference type="Proteomes" id="UP001149954"/>
    </source>
</evidence>
<dbReference type="EMBL" id="JAPWDS010000002">
    <property type="protein sequence ID" value="KAJ5513365.1"/>
    <property type="molecule type" value="Genomic_DNA"/>
</dbReference>
<sequence length="140" mass="15024">MGYAQGGRNGTGFQTGAEMAAAKSSMYGLLELVQFNVSDDRIIALTEGTNTIGHVGLVVPDVMEAQMYLETRGWRVLKRAGEAAEDFTGAVPSSMGIREFAGLHLAAKRALVMAQGLIGFEKFLMITDPDGNVVENRLID</sequence>
<reference evidence="1" key="1">
    <citation type="submission" date="2022-12" db="EMBL/GenBank/DDBJ databases">
        <authorList>
            <person name="Petersen C."/>
        </authorList>
    </citation>
    <scope>NUCLEOTIDE SEQUENCE</scope>
    <source>
        <strain evidence="1">IBT 29495</strain>
    </source>
</reference>
<evidence type="ECO:0008006" key="3">
    <source>
        <dbReference type="Google" id="ProtNLM"/>
    </source>
</evidence>
<organism evidence="1 2">
    <name type="scientific">Penicillium fimorum</name>
    <dbReference type="NCBI Taxonomy" id="1882269"/>
    <lineage>
        <taxon>Eukaryota</taxon>
        <taxon>Fungi</taxon>
        <taxon>Dikarya</taxon>
        <taxon>Ascomycota</taxon>
        <taxon>Pezizomycotina</taxon>
        <taxon>Eurotiomycetes</taxon>
        <taxon>Eurotiomycetidae</taxon>
        <taxon>Eurotiales</taxon>
        <taxon>Aspergillaceae</taxon>
        <taxon>Penicillium</taxon>
    </lineage>
</organism>
<dbReference type="Gene3D" id="3.10.180.10">
    <property type="entry name" value="2,3-Dihydroxybiphenyl 1,2-Dioxygenase, domain 1"/>
    <property type="match status" value="1"/>
</dbReference>
<protein>
    <recommendedName>
        <fullName evidence="3">VOC domain-containing protein</fullName>
    </recommendedName>
</protein>
<dbReference type="OrthoDB" id="16820at2759"/>
<dbReference type="SUPFAM" id="SSF54593">
    <property type="entry name" value="Glyoxalase/Bleomycin resistance protein/Dihydroxybiphenyl dioxygenase"/>
    <property type="match status" value="1"/>
</dbReference>
<accession>A0A9X0C9G7</accession>
<proteinExistence type="predicted"/>